<dbReference type="AlphaFoldDB" id="A0A026W1V5"/>
<evidence type="ECO:0000313" key="2">
    <source>
        <dbReference type="Proteomes" id="UP000053097"/>
    </source>
</evidence>
<organism evidence="1 2">
    <name type="scientific">Ooceraea biroi</name>
    <name type="common">Clonal raider ant</name>
    <name type="synonym">Cerapachys biroi</name>
    <dbReference type="NCBI Taxonomy" id="2015173"/>
    <lineage>
        <taxon>Eukaryota</taxon>
        <taxon>Metazoa</taxon>
        <taxon>Ecdysozoa</taxon>
        <taxon>Arthropoda</taxon>
        <taxon>Hexapoda</taxon>
        <taxon>Insecta</taxon>
        <taxon>Pterygota</taxon>
        <taxon>Neoptera</taxon>
        <taxon>Endopterygota</taxon>
        <taxon>Hymenoptera</taxon>
        <taxon>Apocrita</taxon>
        <taxon>Aculeata</taxon>
        <taxon>Formicoidea</taxon>
        <taxon>Formicidae</taxon>
        <taxon>Dorylinae</taxon>
        <taxon>Ooceraea</taxon>
    </lineage>
</organism>
<name>A0A026W1V5_OOCBI</name>
<evidence type="ECO:0000313" key="1">
    <source>
        <dbReference type="EMBL" id="EZA50047.1"/>
    </source>
</evidence>
<reference evidence="1 2" key="1">
    <citation type="journal article" date="2014" name="Curr. Biol.">
        <title>The genome of the clonal raider ant Cerapachys biroi.</title>
        <authorList>
            <person name="Oxley P.R."/>
            <person name="Ji L."/>
            <person name="Fetter-Pruneda I."/>
            <person name="McKenzie S.K."/>
            <person name="Li C."/>
            <person name="Hu H."/>
            <person name="Zhang G."/>
            <person name="Kronauer D.J."/>
        </authorList>
    </citation>
    <scope>NUCLEOTIDE SEQUENCE [LARGE SCALE GENOMIC DNA]</scope>
</reference>
<protein>
    <submittedName>
        <fullName evidence="1">Uncharacterized protein</fullName>
    </submittedName>
</protein>
<sequence length="92" mass="9679">MYCGTAVESSVPRILLREYNSSGKDNGEFGFSGRVQFVHGAESGVRSVIKRVRDSFPQTRKCGATAAAAATFSRNYCLPVTLGPSAADAGCA</sequence>
<accession>A0A026W1V5</accession>
<keyword evidence="2" id="KW-1185">Reference proteome</keyword>
<gene>
    <name evidence="1" type="ORF">X777_11711</name>
</gene>
<dbReference type="Proteomes" id="UP000053097">
    <property type="component" value="Unassembled WGS sequence"/>
</dbReference>
<proteinExistence type="predicted"/>
<dbReference type="EMBL" id="KK107487">
    <property type="protein sequence ID" value="EZA50047.1"/>
    <property type="molecule type" value="Genomic_DNA"/>
</dbReference>